<name>A0ABS1CMI5_9GAMM</name>
<protein>
    <recommendedName>
        <fullName evidence="5">DUF1640 domain-containing protein</fullName>
    </recommendedName>
</protein>
<dbReference type="Proteomes" id="UP000748752">
    <property type="component" value="Unassembled WGS sequence"/>
</dbReference>
<dbReference type="RefSeq" id="WP_200241171.1">
    <property type="nucleotide sequence ID" value="NZ_NRRV01000069.1"/>
</dbReference>
<keyword evidence="2" id="KW-1133">Transmembrane helix</keyword>
<evidence type="ECO:0000313" key="4">
    <source>
        <dbReference type="Proteomes" id="UP000748752"/>
    </source>
</evidence>
<comment type="caution">
    <text evidence="3">The sequence shown here is derived from an EMBL/GenBank/DDBJ whole genome shotgun (WGS) entry which is preliminary data.</text>
</comment>
<dbReference type="EMBL" id="NRRV01000069">
    <property type="protein sequence ID" value="MBK1633153.1"/>
    <property type="molecule type" value="Genomic_DNA"/>
</dbReference>
<evidence type="ECO:0008006" key="5">
    <source>
        <dbReference type="Google" id="ProtNLM"/>
    </source>
</evidence>
<evidence type="ECO:0000256" key="1">
    <source>
        <dbReference type="SAM" id="Coils"/>
    </source>
</evidence>
<keyword evidence="4" id="KW-1185">Reference proteome</keyword>
<gene>
    <name evidence="3" type="ORF">CKO31_20840</name>
</gene>
<feature type="transmembrane region" description="Helical" evidence="2">
    <location>
        <begin position="131"/>
        <end position="151"/>
    </location>
</feature>
<keyword evidence="2" id="KW-0472">Membrane</keyword>
<organism evidence="3 4">
    <name type="scientific">Thiohalocapsa halophila</name>
    <dbReference type="NCBI Taxonomy" id="69359"/>
    <lineage>
        <taxon>Bacteria</taxon>
        <taxon>Pseudomonadati</taxon>
        <taxon>Pseudomonadota</taxon>
        <taxon>Gammaproteobacteria</taxon>
        <taxon>Chromatiales</taxon>
        <taxon>Chromatiaceae</taxon>
        <taxon>Thiohalocapsa</taxon>
    </lineage>
</organism>
<dbReference type="Gene3D" id="1.20.58.130">
    <property type="match status" value="1"/>
</dbReference>
<evidence type="ECO:0000256" key="2">
    <source>
        <dbReference type="SAM" id="Phobius"/>
    </source>
</evidence>
<proteinExistence type="predicted"/>
<keyword evidence="2" id="KW-0812">Transmembrane</keyword>
<accession>A0ABS1CMI5</accession>
<evidence type="ECO:0000313" key="3">
    <source>
        <dbReference type="EMBL" id="MBK1633153.1"/>
    </source>
</evidence>
<keyword evidence="1" id="KW-0175">Coiled coil</keyword>
<sequence>MTLAFKLYEQVNEAPDDRTRFRLLVDAIRELEEGWPRPGEIARGADVRESELRLQKEIEVVRKEMKDVELRLQKEIEVVRKEIEVVRKEMKEVELKLQKEIAQVRVDLEQVRVDLKSTEANLRTAMHRQTVWIIGAIGAVTGLVRLLDWLLA</sequence>
<reference evidence="3 4" key="1">
    <citation type="journal article" date="2020" name="Microorganisms">
        <title>Osmotic Adaptation and Compatible Solute Biosynthesis of Phototrophic Bacteria as Revealed from Genome Analyses.</title>
        <authorList>
            <person name="Imhoff J.F."/>
            <person name="Rahn T."/>
            <person name="Kunzel S."/>
            <person name="Keller A."/>
            <person name="Neulinger S.C."/>
        </authorList>
    </citation>
    <scope>NUCLEOTIDE SEQUENCE [LARGE SCALE GENOMIC DNA]</scope>
    <source>
        <strain evidence="3 4">DSM 6210</strain>
    </source>
</reference>
<feature type="coiled-coil region" evidence="1">
    <location>
        <begin position="51"/>
        <end position="128"/>
    </location>
</feature>